<feature type="compositionally biased region" description="Low complexity" evidence="2">
    <location>
        <begin position="412"/>
        <end position="429"/>
    </location>
</feature>
<feature type="compositionally biased region" description="Low complexity" evidence="2">
    <location>
        <begin position="948"/>
        <end position="959"/>
    </location>
</feature>
<feature type="compositionally biased region" description="Polar residues" evidence="2">
    <location>
        <begin position="281"/>
        <end position="298"/>
    </location>
</feature>
<dbReference type="InterPro" id="IPR052007">
    <property type="entry name" value="Bud4"/>
</dbReference>
<feature type="region of interest" description="Disordered" evidence="2">
    <location>
        <begin position="938"/>
        <end position="993"/>
    </location>
</feature>
<evidence type="ECO:0000259" key="3">
    <source>
        <dbReference type="PROSITE" id="PS50003"/>
    </source>
</evidence>
<evidence type="ECO:0000313" key="4">
    <source>
        <dbReference type="EMBL" id="KAG0266062.1"/>
    </source>
</evidence>
<evidence type="ECO:0000313" key="5">
    <source>
        <dbReference type="Proteomes" id="UP000807716"/>
    </source>
</evidence>
<sequence>MSASEHDLPGTDAMVKLGCTRARLFPLHYALVLLASAPLEEGRVRFQIVFALIQASTTQQLDVLVIECNNSILHFAAYFGLPSIVQLLIERGASASIFNSLGHRPIDMTQEPATTVFLKKPSAHTVSVRPLSPTLKSPTFQSSLASPTIIPPAQQLVPHISTNGVPRPRPSSWSVPTSTIEKSDTDYLSTGPLFNASLGIQQSHHHTSSDFLPSTNDAVIIPNIEHQDLQPGRGTCRTSVSPLSCITISTANSTNIESPQSNNGKPEKVVLKSILKRPQQLPLQSPSSTEDDQQSISFPASKKSVHWNEVAHVREFYVASNFDDDRMGPEDDMNSFGDDFGFRMGRHHGYRASEEGNGSTAHSYEPEDRAAWFIENLELNMNHRLVGPTTAGFDEEQDQLVPDSPIDAMHVSSPLLSTSSSFSNNHQSQRGGALSPPPVVPGEQQSFGIPDDVFPAKDNSQHGMPTSGEMDGSASPEPPTRSSLVIQPPPLAANSKGRGLRVDTSGMIRPASPLPLLLSPPTSSPGHDRSFSPNASGPVSPPSSSSPMSTFSELFYGHGIKHRGNIDPSRADNMSRDLSPAPTSPLPPVPSLEPVRSTSPSSRAKERELKSLSLNALSDDDLKAIGRMSAAGFIHRLNEDAAAHSGGNDGDLDIIAPGTPNKDRVLMGIQRKRFSDLGKALPALPSSSSTMHMDDGSMPAPSASPFDNLTALNSAMNGGLPRLGTSLPGLNAVSELHDSTLAEQPEEEEGAEDQKQDIKEAEGAKPTIPMETKNAMPMYSGKMFVRVLGFKALNLPSTSEPVYVYVNLRSDGDNPVSTPPVKLAKKTPISHEFCIPVCASQELSLSVHVRPDDHVVQRLASDLTAHVERNDVSKVSRVLSKSRSFIALGTNSASKLRPIQGANGTGGGGNTTSPPSLLQNRPVGISGRRSFLPTLSSSFKNQNQRSLPSTSASTSVPASTPAPEPAPATAPVPSPSPTPAPHPTSLHGRSHSLDDQSLPMIMLSKFISRTDYCIAQSGTIHFNKIRKRLGEGNPVHWSFEMMNDWHSTVLQEPASRNGSSIKALADRTSGTGGGDSAGPSSTSSSSSSSTVSTLVGVLELQLCYLPGVSIEEAPNTIQDVEADLASRRWKRYLWKEGHLSYLSRRGKGWRRDFYRIIGDALIQHDDSLRVLRAMDLSRAVDVKVSSITTPSTPTSDSSQDPSLTAGHLLSPPQSPTPISPTRPLSSSSSSSSSSATYISEVAMGTEVLQRQFVIEFSGGERVQLAADSEQERAQWIKAVRCVLDRAPPMAVAT</sequence>
<gene>
    <name evidence="4" type="ORF">DFQ27_000193</name>
</gene>
<feature type="region of interest" description="Disordered" evidence="2">
    <location>
        <begin position="562"/>
        <end position="607"/>
    </location>
</feature>
<reference evidence="4" key="1">
    <citation type="journal article" date="2020" name="Fungal Divers.">
        <title>Resolving the Mortierellaceae phylogeny through synthesis of multi-gene phylogenetics and phylogenomics.</title>
        <authorList>
            <person name="Vandepol N."/>
            <person name="Liber J."/>
            <person name="Desiro A."/>
            <person name="Na H."/>
            <person name="Kennedy M."/>
            <person name="Barry K."/>
            <person name="Grigoriev I.V."/>
            <person name="Miller A.N."/>
            <person name="O'Donnell K."/>
            <person name="Stajich J.E."/>
            <person name="Bonito G."/>
        </authorList>
    </citation>
    <scope>NUCLEOTIDE SEQUENCE</scope>
    <source>
        <strain evidence="4">BC1065</strain>
    </source>
</reference>
<feature type="region of interest" description="Disordered" evidence="2">
    <location>
        <begin position="896"/>
        <end position="924"/>
    </location>
</feature>
<dbReference type="InterPro" id="IPR001849">
    <property type="entry name" value="PH_domain"/>
</dbReference>
<feature type="domain" description="PH" evidence="3">
    <location>
        <begin position="1132"/>
        <end position="1284"/>
    </location>
</feature>
<dbReference type="PROSITE" id="PS50088">
    <property type="entry name" value="ANK_REPEAT"/>
    <property type="match status" value="1"/>
</dbReference>
<comment type="caution">
    <text evidence="4">The sequence shown here is derived from an EMBL/GenBank/DDBJ whole genome shotgun (WGS) entry which is preliminary data.</text>
</comment>
<feature type="region of interest" description="Disordered" evidence="2">
    <location>
        <begin position="1064"/>
        <end position="1089"/>
    </location>
</feature>
<feature type="compositionally biased region" description="Low complexity" evidence="2">
    <location>
        <begin position="1185"/>
        <end position="1204"/>
    </location>
</feature>
<dbReference type="PROSITE" id="PS50297">
    <property type="entry name" value="ANK_REP_REGION"/>
    <property type="match status" value="1"/>
</dbReference>
<name>A0A9P6U9Z3_9FUNG</name>
<evidence type="ECO:0000256" key="2">
    <source>
        <dbReference type="SAM" id="MobiDB-lite"/>
    </source>
</evidence>
<dbReference type="Proteomes" id="UP000807716">
    <property type="component" value="Unassembled WGS sequence"/>
</dbReference>
<feature type="region of interest" description="Disordered" evidence="2">
    <location>
        <begin position="280"/>
        <end position="300"/>
    </location>
</feature>
<feature type="compositionally biased region" description="Low complexity" evidence="2">
    <location>
        <begin position="1221"/>
        <end position="1232"/>
    </location>
</feature>
<feature type="compositionally biased region" description="Pro residues" evidence="2">
    <location>
        <begin position="960"/>
        <end position="982"/>
    </location>
</feature>
<dbReference type="SUPFAM" id="SSF48403">
    <property type="entry name" value="Ankyrin repeat"/>
    <property type="match status" value="1"/>
</dbReference>
<feature type="compositionally biased region" description="Low complexity" evidence="2">
    <location>
        <begin position="532"/>
        <end position="550"/>
    </location>
</feature>
<feature type="region of interest" description="Disordered" evidence="2">
    <location>
        <begin position="1185"/>
        <end position="1232"/>
    </location>
</feature>
<dbReference type="OrthoDB" id="2123378at2759"/>
<feature type="compositionally biased region" description="Basic and acidic residues" evidence="2">
    <location>
        <begin position="752"/>
        <end position="763"/>
    </location>
</feature>
<feature type="repeat" description="ANK" evidence="1">
    <location>
        <begin position="68"/>
        <end position="100"/>
    </location>
</feature>
<dbReference type="SMART" id="SM00233">
    <property type="entry name" value="PH"/>
    <property type="match status" value="1"/>
</dbReference>
<proteinExistence type="predicted"/>
<protein>
    <recommendedName>
        <fullName evidence="3">PH domain-containing protein</fullName>
    </recommendedName>
</protein>
<dbReference type="Gene3D" id="1.25.40.20">
    <property type="entry name" value="Ankyrin repeat-containing domain"/>
    <property type="match status" value="1"/>
</dbReference>
<dbReference type="PANTHER" id="PTHR36100:SF1">
    <property type="entry name" value="BUD SITE SELECTION PROTEIN 4"/>
    <property type="match status" value="1"/>
</dbReference>
<dbReference type="InterPro" id="IPR002110">
    <property type="entry name" value="Ankyrin_rpt"/>
</dbReference>
<feature type="compositionally biased region" description="Low complexity" evidence="2">
    <location>
        <begin position="510"/>
        <end position="525"/>
    </location>
</feature>
<evidence type="ECO:0000256" key="1">
    <source>
        <dbReference type="PROSITE-ProRule" id="PRU00023"/>
    </source>
</evidence>
<feature type="region of interest" description="Disordered" evidence="2">
    <location>
        <begin position="405"/>
        <end position="550"/>
    </location>
</feature>
<dbReference type="PANTHER" id="PTHR36100">
    <property type="entry name" value="BUD SITE SELECTION PROTEIN 4"/>
    <property type="match status" value="1"/>
</dbReference>
<feature type="compositionally biased region" description="Low complexity" evidence="2">
    <location>
        <begin position="1077"/>
        <end position="1089"/>
    </location>
</feature>
<dbReference type="InterPro" id="IPR036770">
    <property type="entry name" value="Ankyrin_rpt-contain_sf"/>
</dbReference>
<feature type="region of interest" description="Disordered" evidence="2">
    <location>
        <begin position="741"/>
        <end position="767"/>
    </location>
</feature>
<dbReference type="GO" id="GO:0005525">
    <property type="term" value="F:GTP binding"/>
    <property type="evidence" value="ECO:0007669"/>
    <property type="project" value="TreeGrafter"/>
</dbReference>
<dbReference type="SUPFAM" id="SSF50729">
    <property type="entry name" value="PH domain-like"/>
    <property type="match status" value="1"/>
</dbReference>
<dbReference type="EMBL" id="JAAAJB010000102">
    <property type="protein sequence ID" value="KAG0266062.1"/>
    <property type="molecule type" value="Genomic_DNA"/>
</dbReference>
<dbReference type="PROSITE" id="PS50003">
    <property type="entry name" value="PH_DOMAIN"/>
    <property type="match status" value="1"/>
</dbReference>
<accession>A0A9P6U9Z3</accession>
<keyword evidence="1" id="KW-0040">ANK repeat</keyword>
<organism evidence="4 5">
    <name type="scientific">Actinomortierella ambigua</name>
    <dbReference type="NCBI Taxonomy" id="1343610"/>
    <lineage>
        <taxon>Eukaryota</taxon>
        <taxon>Fungi</taxon>
        <taxon>Fungi incertae sedis</taxon>
        <taxon>Mucoromycota</taxon>
        <taxon>Mortierellomycotina</taxon>
        <taxon>Mortierellomycetes</taxon>
        <taxon>Mortierellales</taxon>
        <taxon>Mortierellaceae</taxon>
        <taxon>Actinomortierella</taxon>
    </lineage>
</organism>
<feature type="compositionally biased region" description="Polar residues" evidence="2">
    <location>
        <begin position="938"/>
        <end position="947"/>
    </location>
</feature>
<keyword evidence="5" id="KW-1185">Reference proteome</keyword>
<feature type="compositionally biased region" description="Pro residues" evidence="2">
    <location>
        <begin position="582"/>
        <end position="591"/>
    </location>
</feature>